<gene>
    <name evidence="2" type="ORF">FPE_LOCUS23487</name>
</gene>
<dbReference type="PANTHER" id="PTHR37226:SF4">
    <property type="entry name" value="GOLGIN FAMILY A PROTEIN"/>
    <property type="match status" value="1"/>
</dbReference>
<reference evidence="2" key="1">
    <citation type="submission" date="2023-05" db="EMBL/GenBank/DDBJ databases">
        <authorList>
            <person name="Huff M."/>
        </authorList>
    </citation>
    <scope>NUCLEOTIDE SEQUENCE</scope>
</reference>
<keyword evidence="3" id="KW-1185">Reference proteome</keyword>
<evidence type="ECO:0000313" key="3">
    <source>
        <dbReference type="Proteomes" id="UP000834106"/>
    </source>
</evidence>
<feature type="coiled-coil region" evidence="1">
    <location>
        <begin position="154"/>
        <end position="188"/>
    </location>
</feature>
<evidence type="ECO:0000256" key="1">
    <source>
        <dbReference type="SAM" id="Coils"/>
    </source>
</evidence>
<keyword evidence="1" id="KW-0175">Coiled coil</keyword>
<sequence>MGCVQTKEKSRPSEKVVEGLKKKVRLLQGEINEIMCIRESENQAYEHELMVFAFKQAEWRRERRRLEDEAKKLRKRLEEKKERLRCMEESVMVSEKYNNEWLIFDKSSILEHIKEEQARRDETVEKWKQLYFAIKVELDDLIQRTHQEERLCWKGEEEEILLEMKEELRAKEEKIELLQAKLDSLQQKECKREREINILRQSLRIMSHRKKAIRAVHQGHNQYRSRHRSRPKVVAELSSFEACRSTKLSRTHCH</sequence>
<dbReference type="AlphaFoldDB" id="A0AAD1ZUU2"/>
<proteinExistence type="predicted"/>
<name>A0AAD1ZUU2_9LAMI</name>
<dbReference type="EMBL" id="OU503049">
    <property type="protein sequence ID" value="CAI9776057.1"/>
    <property type="molecule type" value="Genomic_DNA"/>
</dbReference>
<protein>
    <submittedName>
        <fullName evidence="2">Uncharacterized protein</fullName>
    </submittedName>
</protein>
<accession>A0AAD1ZUU2</accession>
<feature type="coiled-coil region" evidence="1">
    <location>
        <begin position="56"/>
        <end position="90"/>
    </location>
</feature>
<organism evidence="2 3">
    <name type="scientific">Fraxinus pennsylvanica</name>
    <dbReference type="NCBI Taxonomy" id="56036"/>
    <lineage>
        <taxon>Eukaryota</taxon>
        <taxon>Viridiplantae</taxon>
        <taxon>Streptophyta</taxon>
        <taxon>Embryophyta</taxon>
        <taxon>Tracheophyta</taxon>
        <taxon>Spermatophyta</taxon>
        <taxon>Magnoliopsida</taxon>
        <taxon>eudicotyledons</taxon>
        <taxon>Gunneridae</taxon>
        <taxon>Pentapetalae</taxon>
        <taxon>asterids</taxon>
        <taxon>lamiids</taxon>
        <taxon>Lamiales</taxon>
        <taxon>Oleaceae</taxon>
        <taxon>Oleeae</taxon>
        <taxon>Fraxinus</taxon>
    </lineage>
</organism>
<evidence type="ECO:0000313" key="2">
    <source>
        <dbReference type="EMBL" id="CAI9776057.1"/>
    </source>
</evidence>
<dbReference type="Proteomes" id="UP000834106">
    <property type="component" value="Chromosome 14"/>
</dbReference>
<dbReference type="PANTHER" id="PTHR37226">
    <property type="entry name" value="GOLGIN FAMILY A PROTEIN"/>
    <property type="match status" value="1"/>
</dbReference>